<keyword evidence="7" id="KW-1133">Transmembrane helix</keyword>
<dbReference type="Gene3D" id="2.40.50.100">
    <property type="match status" value="1"/>
</dbReference>
<dbReference type="InterPro" id="IPR058781">
    <property type="entry name" value="HH_AprE-like"/>
</dbReference>
<evidence type="ECO:0000256" key="4">
    <source>
        <dbReference type="ARBA" id="ARBA00022475"/>
    </source>
</evidence>
<evidence type="ECO:0000259" key="11">
    <source>
        <dbReference type="Pfam" id="PF25994"/>
    </source>
</evidence>
<dbReference type="Pfam" id="PF25994">
    <property type="entry name" value="HH_AprE"/>
    <property type="match status" value="1"/>
</dbReference>
<dbReference type="InterPro" id="IPR010129">
    <property type="entry name" value="T1SS_HlyD"/>
</dbReference>
<feature type="coiled-coil region" evidence="10">
    <location>
        <begin position="255"/>
        <end position="282"/>
    </location>
</feature>
<keyword evidence="14" id="KW-1185">Reference proteome</keyword>
<keyword evidence="8" id="KW-0472">Membrane</keyword>
<protein>
    <recommendedName>
        <fullName evidence="9">Membrane fusion protein (MFP) family protein</fullName>
    </recommendedName>
</protein>
<name>A0A1C3V298_9HYPH</name>
<dbReference type="STRING" id="52131.GA0061100_104163"/>
<feature type="coiled-coil region" evidence="10">
    <location>
        <begin position="96"/>
        <end position="123"/>
    </location>
</feature>
<keyword evidence="6" id="KW-0812">Transmembrane</keyword>
<dbReference type="Pfam" id="PF26002">
    <property type="entry name" value="Beta-barrel_AprE"/>
    <property type="match status" value="1"/>
</dbReference>
<keyword evidence="4 9" id="KW-1003">Cell membrane</keyword>
<dbReference type="NCBIfam" id="TIGR01843">
    <property type="entry name" value="type_I_hlyD"/>
    <property type="match status" value="1"/>
</dbReference>
<dbReference type="InterPro" id="IPR058982">
    <property type="entry name" value="Beta-barrel_AprE"/>
</dbReference>
<evidence type="ECO:0000256" key="7">
    <source>
        <dbReference type="ARBA" id="ARBA00022989"/>
    </source>
</evidence>
<dbReference type="EMBL" id="FMAC01000004">
    <property type="protein sequence ID" value="SCB21861.1"/>
    <property type="molecule type" value="Genomic_DNA"/>
</dbReference>
<dbReference type="RefSeq" id="WP_075853435.1">
    <property type="nucleotide sequence ID" value="NZ_FMAC01000004.1"/>
</dbReference>
<evidence type="ECO:0000256" key="9">
    <source>
        <dbReference type="RuleBase" id="RU365093"/>
    </source>
</evidence>
<dbReference type="PANTHER" id="PTHR30386:SF17">
    <property type="entry name" value="ALKALINE PROTEASE SECRETION PROTEIN APRE"/>
    <property type="match status" value="1"/>
</dbReference>
<keyword evidence="10" id="KW-0175">Coiled coil</keyword>
<proteinExistence type="inferred from homology"/>
<reference evidence="14" key="1">
    <citation type="submission" date="2016-08" db="EMBL/GenBank/DDBJ databases">
        <authorList>
            <person name="Varghese N."/>
            <person name="Submissions Spin"/>
        </authorList>
    </citation>
    <scope>NUCLEOTIDE SEQUENCE [LARGE SCALE GENOMIC DNA]</scope>
    <source>
        <strain evidence="14">CCBAU 57015</strain>
    </source>
</reference>
<dbReference type="Gene3D" id="2.40.30.170">
    <property type="match status" value="1"/>
</dbReference>
<evidence type="ECO:0000256" key="8">
    <source>
        <dbReference type="ARBA" id="ARBA00023136"/>
    </source>
</evidence>
<dbReference type="GO" id="GO:0005886">
    <property type="term" value="C:plasma membrane"/>
    <property type="evidence" value="ECO:0007669"/>
    <property type="project" value="UniProtKB-SubCell"/>
</dbReference>
<evidence type="ECO:0000256" key="6">
    <source>
        <dbReference type="ARBA" id="ARBA00022692"/>
    </source>
</evidence>
<keyword evidence="3 9" id="KW-0813">Transport</keyword>
<evidence type="ECO:0000256" key="10">
    <source>
        <dbReference type="SAM" id="Coils"/>
    </source>
</evidence>
<dbReference type="Proteomes" id="UP000186228">
    <property type="component" value="Unassembled WGS sequence"/>
</dbReference>
<evidence type="ECO:0000259" key="12">
    <source>
        <dbReference type="Pfam" id="PF26002"/>
    </source>
</evidence>
<dbReference type="AlphaFoldDB" id="A0A1C3V298"/>
<keyword evidence="5 9" id="KW-0997">Cell inner membrane</keyword>
<dbReference type="InterPro" id="IPR050739">
    <property type="entry name" value="MFP"/>
</dbReference>
<evidence type="ECO:0000256" key="3">
    <source>
        <dbReference type="ARBA" id="ARBA00022448"/>
    </source>
</evidence>
<comment type="similarity">
    <text evidence="2 9">Belongs to the membrane fusion protein (MFP) (TC 8.A.1) family.</text>
</comment>
<evidence type="ECO:0000256" key="5">
    <source>
        <dbReference type="ARBA" id="ARBA00022519"/>
    </source>
</evidence>
<dbReference type="PRINTS" id="PR01490">
    <property type="entry name" value="RTXTOXIND"/>
</dbReference>
<evidence type="ECO:0000313" key="14">
    <source>
        <dbReference type="Proteomes" id="UP000186228"/>
    </source>
</evidence>
<evidence type="ECO:0000256" key="1">
    <source>
        <dbReference type="ARBA" id="ARBA00004377"/>
    </source>
</evidence>
<evidence type="ECO:0000313" key="13">
    <source>
        <dbReference type="EMBL" id="SCB21861.1"/>
    </source>
</evidence>
<evidence type="ECO:0000256" key="2">
    <source>
        <dbReference type="ARBA" id="ARBA00009477"/>
    </source>
</evidence>
<organism evidence="13 14">
    <name type="scientific">Rhizobium hainanense</name>
    <dbReference type="NCBI Taxonomy" id="52131"/>
    <lineage>
        <taxon>Bacteria</taxon>
        <taxon>Pseudomonadati</taxon>
        <taxon>Pseudomonadota</taxon>
        <taxon>Alphaproteobacteria</taxon>
        <taxon>Hyphomicrobiales</taxon>
        <taxon>Rhizobiaceae</taxon>
        <taxon>Rhizobium/Agrobacterium group</taxon>
        <taxon>Rhizobium</taxon>
    </lineage>
</organism>
<comment type="subcellular location">
    <subcellularLocation>
        <location evidence="1 9">Cell inner membrane</location>
        <topology evidence="1 9">Single-pass membrane protein</topology>
    </subcellularLocation>
</comment>
<feature type="domain" description="AprE-like long alpha-helical hairpin" evidence="11">
    <location>
        <begin position="92"/>
        <end position="282"/>
    </location>
</feature>
<gene>
    <name evidence="13" type="ORF">GA0061100_104163</name>
</gene>
<sequence length="436" mass="47355">MNGALTPLAERAVRRLTLVALAAVVLLVGVLGGLAATIRLQGAVIATGTLVVDSYVKPVQHQKGGTVGQVFVKNGDLVAAGQILVHLDDTQARANRAIISKRLKELSARVARLSAERDAKESIAFPEDLLNEQDIAEVAAILDGERRLFEDRRSSRTGRKAQLAERVRQLSKEAEGLGAQQEGKRQAIDIINAELASLQPLLEQGIIPATRVYSLRRDAADLTGQLGSLIASAAQTNGKIAETQLQIIQVDDDQRTEISDQLRQAESDIGEYSERLVAAEDELKHIDIRAPQEGIVHQLVVHAAGTVVTPGEAIMQIVPDKDALTPELKLSPRDIDQVAVGQEVMVRFSAFNQRTTPGLTGRITSIGADLTTDQRTGQSYYDIRVTIPEVEWARLGNLMPMAGMPVEAFIQTDQRTVLAYLAKPLSDQVVRAFKEQ</sequence>
<accession>A0A1C3V298</accession>
<dbReference type="PANTHER" id="PTHR30386">
    <property type="entry name" value="MEMBRANE FUSION SUBUNIT OF EMRAB-TOLC MULTIDRUG EFFLUX PUMP"/>
    <property type="match status" value="1"/>
</dbReference>
<feature type="domain" description="AprE-like beta-barrel" evidence="12">
    <location>
        <begin position="326"/>
        <end position="412"/>
    </location>
</feature>
<dbReference type="OrthoDB" id="9810980at2"/>
<dbReference type="GO" id="GO:0015031">
    <property type="term" value="P:protein transport"/>
    <property type="evidence" value="ECO:0007669"/>
    <property type="project" value="InterPro"/>
</dbReference>